<dbReference type="RefSeq" id="WP_303301640.1">
    <property type="nucleotide sequence ID" value="NZ_BAABDA010000050.1"/>
</dbReference>
<name>A0ABT8WNJ1_9FLAO</name>
<keyword evidence="2" id="KW-1185">Reference proteome</keyword>
<evidence type="ECO:0000313" key="2">
    <source>
        <dbReference type="Proteomes" id="UP001176806"/>
    </source>
</evidence>
<dbReference type="InterPro" id="IPR014717">
    <property type="entry name" value="Transl_elong_EF1B/ribsomal_bS6"/>
</dbReference>
<organism evidence="1 2">
    <name type="scientific">Flavivirga jejuensis</name>
    <dbReference type="NCBI Taxonomy" id="870487"/>
    <lineage>
        <taxon>Bacteria</taxon>
        <taxon>Pseudomonadati</taxon>
        <taxon>Bacteroidota</taxon>
        <taxon>Flavobacteriia</taxon>
        <taxon>Flavobacteriales</taxon>
        <taxon>Flavobacteriaceae</taxon>
        <taxon>Flavivirga</taxon>
    </lineage>
</organism>
<dbReference type="Gene3D" id="3.30.70.60">
    <property type="match status" value="1"/>
</dbReference>
<proteinExistence type="predicted"/>
<evidence type="ECO:0008006" key="3">
    <source>
        <dbReference type="Google" id="ProtNLM"/>
    </source>
</evidence>
<reference evidence="1" key="1">
    <citation type="submission" date="2023-07" db="EMBL/GenBank/DDBJ databases">
        <title>Two novel species in the genus Flavivirga.</title>
        <authorList>
            <person name="Kwon K."/>
        </authorList>
    </citation>
    <scope>NUCLEOTIDE SEQUENCE</scope>
    <source>
        <strain evidence="1">KACC 14158</strain>
    </source>
</reference>
<gene>
    <name evidence="1" type="ORF">Q4Q40_09925</name>
</gene>
<dbReference type="EMBL" id="JAUOEL010000003">
    <property type="protein sequence ID" value="MDO5974502.1"/>
    <property type="molecule type" value="Genomic_DNA"/>
</dbReference>
<dbReference type="Proteomes" id="UP001176806">
    <property type="component" value="Unassembled WGS sequence"/>
</dbReference>
<protein>
    <recommendedName>
        <fullName evidence="3">Tfp pilus assembly protein PilO</fullName>
    </recommendedName>
</protein>
<sequence>MTKKTKNILLLAGFLLVLVLCYQLSFSKTLDIKKEYHSLKAQEALFENTPKQVSLLKQKQKYYDSLLTKYQLNGSSVQNNLLKTINTFADNTNLKVVHFLEPHIINKNDLRINTYQFTLEGDYNHIIKLIHKLEQQTKFGEITNLHFEKKKNFRTGRYYLQAHILLKSFG</sequence>
<comment type="caution">
    <text evidence="1">The sequence shown here is derived from an EMBL/GenBank/DDBJ whole genome shotgun (WGS) entry which is preliminary data.</text>
</comment>
<evidence type="ECO:0000313" key="1">
    <source>
        <dbReference type="EMBL" id="MDO5974502.1"/>
    </source>
</evidence>
<accession>A0ABT8WNJ1</accession>